<name>A0A444UM65_ACIRT</name>
<accession>A0A444UM65</accession>
<dbReference type="Proteomes" id="UP000289886">
    <property type="component" value="Unassembled WGS sequence"/>
</dbReference>
<gene>
    <name evidence="1" type="ORF">EOD39_3619</name>
</gene>
<protein>
    <submittedName>
        <fullName evidence="1">Uncharacterized protein</fullName>
    </submittedName>
</protein>
<reference evidence="1 2" key="1">
    <citation type="submission" date="2019-01" db="EMBL/GenBank/DDBJ databases">
        <title>Draft Genome and Complete Hox-Cluster Characterization of the Sterlet Sturgeon (Acipenser ruthenus).</title>
        <authorList>
            <person name="Wei Q."/>
        </authorList>
    </citation>
    <scope>NUCLEOTIDE SEQUENCE [LARGE SCALE GENOMIC DNA]</scope>
    <source>
        <strain evidence="1">WHYD16114868_AA</strain>
        <tissue evidence="1">Blood</tissue>
    </source>
</reference>
<keyword evidence="2" id="KW-1185">Reference proteome</keyword>
<dbReference type="EMBL" id="SCEB01214278">
    <property type="protein sequence ID" value="RXM36255.1"/>
    <property type="molecule type" value="Genomic_DNA"/>
</dbReference>
<dbReference type="AlphaFoldDB" id="A0A444UM65"/>
<evidence type="ECO:0000313" key="2">
    <source>
        <dbReference type="Proteomes" id="UP000289886"/>
    </source>
</evidence>
<sequence length="90" mass="10392">MDVGSTIMSLSGLFTQTTPQQLQILKPYTDKKHSRLFGFRFRTTRTFPVSVQEPHEQQNQDMVSCALLVPLKHITEDAVIKKEQLKEKVF</sequence>
<proteinExistence type="predicted"/>
<evidence type="ECO:0000313" key="1">
    <source>
        <dbReference type="EMBL" id="RXM36255.1"/>
    </source>
</evidence>
<comment type="caution">
    <text evidence="1">The sequence shown here is derived from an EMBL/GenBank/DDBJ whole genome shotgun (WGS) entry which is preliminary data.</text>
</comment>
<organism evidence="1 2">
    <name type="scientific">Acipenser ruthenus</name>
    <name type="common">Sterlet sturgeon</name>
    <dbReference type="NCBI Taxonomy" id="7906"/>
    <lineage>
        <taxon>Eukaryota</taxon>
        <taxon>Metazoa</taxon>
        <taxon>Chordata</taxon>
        <taxon>Craniata</taxon>
        <taxon>Vertebrata</taxon>
        <taxon>Euteleostomi</taxon>
        <taxon>Actinopterygii</taxon>
        <taxon>Chondrostei</taxon>
        <taxon>Acipenseriformes</taxon>
        <taxon>Acipenseridae</taxon>
        <taxon>Acipenser</taxon>
    </lineage>
</organism>